<feature type="signal peptide" evidence="1">
    <location>
        <begin position="1"/>
        <end position="19"/>
    </location>
</feature>
<comment type="caution">
    <text evidence="2">The sequence shown here is derived from an EMBL/GenBank/DDBJ whole genome shotgun (WGS) entry which is preliminary data.</text>
</comment>
<dbReference type="STRING" id="1817863.A2Y62_10765"/>
<organism evidence="2 3">
    <name type="scientific">Candidatus Fischerbacteria bacterium RBG_13_37_8</name>
    <dbReference type="NCBI Taxonomy" id="1817863"/>
    <lineage>
        <taxon>Bacteria</taxon>
        <taxon>Candidatus Fischeribacteriota</taxon>
    </lineage>
</organism>
<feature type="chain" id="PRO_5009522075" evidence="1">
    <location>
        <begin position="20"/>
        <end position="406"/>
    </location>
</feature>
<evidence type="ECO:0000256" key="1">
    <source>
        <dbReference type="SAM" id="SignalP"/>
    </source>
</evidence>
<dbReference type="EMBL" id="MFGW01000074">
    <property type="protein sequence ID" value="OGF67031.1"/>
    <property type="molecule type" value="Genomic_DNA"/>
</dbReference>
<evidence type="ECO:0000313" key="3">
    <source>
        <dbReference type="Proteomes" id="UP000178943"/>
    </source>
</evidence>
<dbReference type="Proteomes" id="UP000178943">
    <property type="component" value="Unassembled WGS sequence"/>
</dbReference>
<evidence type="ECO:0000313" key="2">
    <source>
        <dbReference type="EMBL" id="OGF67031.1"/>
    </source>
</evidence>
<keyword evidence="1" id="KW-0732">Signal</keyword>
<name>A0A1F5VVD3_9BACT</name>
<sequence>MKKALVVIIMFLISTIIYAQESNSITQDQVDAIVKSVEQSRQLPFKTKVKYEVLSRDEMLQHIKEAIKKQYSGEQLLYEEAVLKLFKLVDKDFDYEKLLNDLYKEQAGGMYDDTRKSLYIADWIPAELQQPVLFHELIHALSDQYHPMQKYLAVGLTSDKKLARAAVVEGEGTYFMLLNVLESFGMSLDSVKGMIDLDKLAEFQDFGAIPGMDVAATAPKFIQGQVLFPYLKGLGFLNKFLKEKTVKDISELYENPPSSTEQILHIEKYRKDEPVDVTLHFDEEKLQNWKQVHSDDIGEYNLLLILKERLNVENSKIASEGWAGDKYVLLKQLNNFAIVYKSVWDTKGDALEFYTNFITWFGGKKNIVHEGTWMEDGDLHCLIARKDSSVIIVLGAIEQDFAKKLL</sequence>
<accession>A0A1F5VVD3</accession>
<gene>
    <name evidence="2" type="ORF">A2Y62_10765</name>
</gene>
<proteinExistence type="predicted"/>
<protein>
    <submittedName>
        <fullName evidence="2">Uncharacterized protein</fullName>
    </submittedName>
</protein>
<dbReference type="AlphaFoldDB" id="A0A1F5VVD3"/>
<reference evidence="2 3" key="1">
    <citation type="journal article" date="2016" name="Nat. Commun.">
        <title>Thousands of microbial genomes shed light on interconnected biogeochemical processes in an aquifer system.</title>
        <authorList>
            <person name="Anantharaman K."/>
            <person name="Brown C.T."/>
            <person name="Hug L.A."/>
            <person name="Sharon I."/>
            <person name="Castelle C.J."/>
            <person name="Probst A.J."/>
            <person name="Thomas B.C."/>
            <person name="Singh A."/>
            <person name="Wilkins M.J."/>
            <person name="Karaoz U."/>
            <person name="Brodie E.L."/>
            <person name="Williams K.H."/>
            <person name="Hubbard S.S."/>
            <person name="Banfield J.F."/>
        </authorList>
    </citation>
    <scope>NUCLEOTIDE SEQUENCE [LARGE SCALE GENOMIC DNA]</scope>
</reference>